<sequence length="261" mass="29561">MITLYDLASNLSPQAWSPNTWKTRLNLNVAGLPYKTIYIEYPDIAELYRELKIEGKYKLPDGTSKCTLPVIYDDATGLAVADSFDIAMYLDKHYPSSQRTIPRGAETLHAAFADAITQTMLPLKTFTYPPTMAILNDRSREWFAQNRLMSHFGTSDLGKINGDLVGEEGKKAWTKVVVALHTIEGWLRRNDDGPYVMGKHLSFADLALVAFFNWCRTVWGAQSQMWSNLIGGHNGRFARYLALFEKYQQVEGTDSYDVKVL</sequence>
<dbReference type="PROSITE" id="PS50404">
    <property type="entry name" value="GST_NTER"/>
    <property type="match status" value="1"/>
</dbReference>
<feature type="domain" description="GST N-terminal" evidence="1">
    <location>
        <begin position="7"/>
        <end position="98"/>
    </location>
</feature>
<dbReference type="KEGG" id="cci:CC1G_01486"/>
<accession>A8NHR4</accession>
<gene>
    <name evidence="2" type="ORF">CC1G_01486</name>
</gene>
<protein>
    <recommendedName>
        <fullName evidence="1">GST N-terminal domain-containing protein</fullName>
    </recommendedName>
</protein>
<dbReference type="EMBL" id="AACS02000010">
    <property type="protein sequence ID" value="EAU87839.1"/>
    <property type="molecule type" value="Genomic_DNA"/>
</dbReference>
<dbReference type="Gene3D" id="3.40.30.10">
    <property type="entry name" value="Glutaredoxin"/>
    <property type="match status" value="1"/>
</dbReference>
<dbReference type="OrthoDB" id="4951845at2759"/>
<dbReference type="InterPro" id="IPR036282">
    <property type="entry name" value="Glutathione-S-Trfase_C_sf"/>
</dbReference>
<keyword evidence="3" id="KW-1185">Reference proteome</keyword>
<organism evidence="2 3">
    <name type="scientific">Coprinopsis cinerea (strain Okayama-7 / 130 / ATCC MYA-4618 / FGSC 9003)</name>
    <name type="common">Inky cap fungus</name>
    <name type="synonym">Hormographiella aspergillata</name>
    <dbReference type="NCBI Taxonomy" id="240176"/>
    <lineage>
        <taxon>Eukaryota</taxon>
        <taxon>Fungi</taxon>
        <taxon>Dikarya</taxon>
        <taxon>Basidiomycota</taxon>
        <taxon>Agaricomycotina</taxon>
        <taxon>Agaricomycetes</taxon>
        <taxon>Agaricomycetidae</taxon>
        <taxon>Agaricales</taxon>
        <taxon>Agaricineae</taxon>
        <taxon>Psathyrellaceae</taxon>
        <taxon>Coprinopsis</taxon>
    </lineage>
</organism>
<dbReference type="OMA" id="INSWMAK"/>
<dbReference type="InterPro" id="IPR004045">
    <property type="entry name" value="Glutathione_S-Trfase_N"/>
</dbReference>
<comment type="caution">
    <text evidence="2">The sequence shown here is derived from an EMBL/GenBank/DDBJ whole genome shotgun (WGS) entry which is preliminary data.</text>
</comment>
<dbReference type="SUPFAM" id="SSF52833">
    <property type="entry name" value="Thioredoxin-like"/>
    <property type="match status" value="1"/>
</dbReference>
<evidence type="ECO:0000313" key="2">
    <source>
        <dbReference type="EMBL" id="EAU87839.1"/>
    </source>
</evidence>
<dbReference type="Proteomes" id="UP000001861">
    <property type="component" value="Unassembled WGS sequence"/>
</dbReference>
<dbReference type="VEuPathDB" id="FungiDB:CC1G_01486"/>
<dbReference type="Pfam" id="PF22041">
    <property type="entry name" value="GST_C_7"/>
    <property type="match status" value="1"/>
</dbReference>
<dbReference type="InParanoid" id="A8NHR4"/>
<dbReference type="InterPro" id="IPR054416">
    <property type="entry name" value="GST_UstS-like_C"/>
</dbReference>
<dbReference type="GeneID" id="6010309"/>
<evidence type="ECO:0000259" key="1">
    <source>
        <dbReference type="PROSITE" id="PS50404"/>
    </source>
</evidence>
<dbReference type="STRING" id="240176.A8NHR4"/>
<proteinExistence type="predicted"/>
<reference evidence="2 3" key="1">
    <citation type="journal article" date="2010" name="Proc. Natl. Acad. Sci. U.S.A.">
        <title>Insights into evolution of multicellular fungi from the assembled chromosomes of the mushroom Coprinopsis cinerea (Coprinus cinereus).</title>
        <authorList>
            <person name="Stajich J.E."/>
            <person name="Wilke S.K."/>
            <person name="Ahren D."/>
            <person name="Au C.H."/>
            <person name="Birren B.W."/>
            <person name="Borodovsky M."/>
            <person name="Burns C."/>
            <person name="Canback B."/>
            <person name="Casselton L.A."/>
            <person name="Cheng C.K."/>
            <person name="Deng J."/>
            <person name="Dietrich F.S."/>
            <person name="Fargo D.C."/>
            <person name="Farman M.L."/>
            <person name="Gathman A.C."/>
            <person name="Goldberg J."/>
            <person name="Guigo R."/>
            <person name="Hoegger P.J."/>
            <person name="Hooker J.B."/>
            <person name="Huggins A."/>
            <person name="James T.Y."/>
            <person name="Kamada T."/>
            <person name="Kilaru S."/>
            <person name="Kodira C."/>
            <person name="Kues U."/>
            <person name="Kupfer D."/>
            <person name="Kwan H.S."/>
            <person name="Lomsadze A."/>
            <person name="Li W."/>
            <person name="Lilly W.W."/>
            <person name="Ma L.J."/>
            <person name="Mackey A.J."/>
            <person name="Manning G."/>
            <person name="Martin F."/>
            <person name="Muraguchi H."/>
            <person name="Natvig D.O."/>
            <person name="Palmerini H."/>
            <person name="Ramesh M.A."/>
            <person name="Rehmeyer C.J."/>
            <person name="Roe B.A."/>
            <person name="Shenoy N."/>
            <person name="Stanke M."/>
            <person name="Ter-Hovhannisyan V."/>
            <person name="Tunlid A."/>
            <person name="Velagapudi R."/>
            <person name="Vision T.J."/>
            <person name="Zeng Q."/>
            <person name="Zolan M.E."/>
            <person name="Pukkila P.J."/>
        </authorList>
    </citation>
    <scope>NUCLEOTIDE SEQUENCE [LARGE SCALE GENOMIC DNA]</scope>
    <source>
        <strain evidence="3">Okayama-7 / 130 / ATCC MYA-4618 / FGSC 9003</strain>
    </source>
</reference>
<dbReference type="RefSeq" id="XP_001833809.1">
    <property type="nucleotide sequence ID" value="XM_001833757.1"/>
</dbReference>
<dbReference type="Pfam" id="PF13409">
    <property type="entry name" value="GST_N_2"/>
    <property type="match status" value="1"/>
</dbReference>
<dbReference type="eggNOG" id="ENOG502QQN3">
    <property type="taxonomic scope" value="Eukaryota"/>
</dbReference>
<name>A8NHR4_COPC7</name>
<dbReference type="SUPFAM" id="SSF47616">
    <property type="entry name" value="GST C-terminal domain-like"/>
    <property type="match status" value="1"/>
</dbReference>
<dbReference type="Gene3D" id="1.20.1050.10">
    <property type="match status" value="1"/>
</dbReference>
<evidence type="ECO:0000313" key="3">
    <source>
        <dbReference type="Proteomes" id="UP000001861"/>
    </source>
</evidence>
<dbReference type="AlphaFoldDB" id="A8NHR4"/>
<dbReference type="InterPro" id="IPR036249">
    <property type="entry name" value="Thioredoxin-like_sf"/>
</dbReference>